<reference evidence="1" key="1">
    <citation type="submission" date="2020-08" db="EMBL/GenBank/DDBJ databases">
        <title>Multicomponent nature underlies the extraordinary mechanical properties of spider dragline silk.</title>
        <authorList>
            <person name="Kono N."/>
            <person name="Nakamura H."/>
            <person name="Mori M."/>
            <person name="Yoshida Y."/>
            <person name="Ohtoshi R."/>
            <person name="Malay A.D."/>
            <person name="Moran D.A.P."/>
            <person name="Tomita M."/>
            <person name="Numata K."/>
            <person name="Arakawa K."/>
        </authorList>
    </citation>
    <scope>NUCLEOTIDE SEQUENCE</scope>
</reference>
<evidence type="ECO:0000313" key="2">
    <source>
        <dbReference type="Proteomes" id="UP000886998"/>
    </source>
</evidence>
<evidence type="ECO:0000313" key="1">
    <source>
        <dbReference type="EMBL" id="GFY52669.1"/>
    </source>
</evidence>
<protein>
    <submittedName>
        <fullName evidence="1">Uncharacterized protein</fullName>
    </submittedName>
</protein>
<dbReference type="Proteomes" id="UP000886998">
    <property type="component" value="Unassembled WGS sequence"/>
</dbReference>
<dbReference type="EMBL" id="BMAV01008798">
    <property type="protein sequence ID" value="GFY52669.1"/>
    <property type="molecule type" value="Genomic_DNA"/>
</dbReference>
<name>A0A8X7C4Y0_9ARAC</name>
<dbReference type="AlphaFoldDB" id="A0A8X7C4Y0"/>
<dbReference type="OrthoDB" id="6430898at2759"/>
<accession>A0A8X7C4Y0</accession>
<organism evidence="1 2">
    <name type="scientific">Trichonephila inaurata madagascariensis</name>
    <dbReference type="NCBI Taxonomy" id="2747483"/>
    <lineage>
        <taxon>Eukaryota</taxon>
        <taxon>Metazoa</taxon>
        <taxon>Ecdysozoa</taxon>
        <taxon>Arthropoda</taxon>
        <taxon>Chelicerata</taxon>
        <taxon>Arachnida</taxon>
        <taxon>Araneae</taxon>
        <taxon>Araneomorphae</taxon>
        <taxon>Entelegynae</taxon>
        <taxon>Araneoidea</taxon>
        <taxon>Nephilidae</taxon>
        <taxon>Trichonephila</taxon>
        <taxon>Trichonephila inaurata</taxon>
    </lineage>
</organism>
<comment type="caution">
    <text evidence="1">The sequence shown here is derived from an EMBL/GenBank/DDBJ whole genome shotgun (WGS) entry which is preliminary data.</text>
</comment>
<gene>
    <name evidence="1" type="ORF">TNIN_477921</name>
</gene>
<proteinExistence type="predicted"/>
<sequence>MSRMVVSRLWQHRHRVQSLGVIIPEEDWVADPKCSNPFLTTVEERIPIVHSFTVWKMCQALDLKAKFVPLPGATDLPGTPHRGVDQTTTIPVVGSLSVWKICQALDLPATYNPQLIKTTVFRKPNKPVPVVHSPAVFELCKALNLKAKMAPQYMRA</sequence>
<keyword evidence="2" id="KW-1185">Reference proteome</keyword>